<organism evidence="1 2">
    <name type="scientific">Trichinella murrelli</name>
    <dbReference type="NCBI Taxonomy" id="144512"/>
    <lineage>
        <taxon>Eukaryota</taxon>
        <taxon>Metazoa</taxon>
        <taxon>Ecdysozoa</taxon>
        <taxon>Nematoda</taxon>
        <taxon>Enoplea</taxon>
        <taxon>Dorylaimia</taxon>
        <taxon>Trichinellida</taxon>
        <taxon>Trichinellidae</taxon>
        <taxon>Trichinella</taxon>
    </lineage>
</organism>
<evidence type="ECO:0000313" key="2">
    <source>
        <dbReference type="Proteomes" id="UP000055048"/>
    </source>
</evidence>
<comment type="caution">
    <text evidence="1">The sequence shown here is derived from an EMBL/GenBank/DDBJ whole genome shotgun (WGS) entry which is preliminary data.</text>
</comment>
<dbReference type="EMBL" id="JYDJ01000349">
    <property type="protein sequence ID" value="KRX36694.1"/>
    <property type="molecule type" value="Genomic_DNA"/>
</dbReference>
<protein>
    <submittedName>
        <fullName evidence="1">Uncharacterized protein</fullName>
    </submittedName>
</protein>
<keyword evidence="2" id="KW-1185">Reference proteome</keyword>
<dbReference type="Proteomes" id="UP000055048">
    <property type="component" value="Unassembled WGS sequence"/>
</dbReference>
<reference evidence="1 2" key="1">
    <citation type="submission" date="2015-01" db="EMBL/GenBank/DDBJ databases">
        <title>Evolution of Trichinella species and genotypes.</title>
        <authorList>
            <person name="Korhonen P.K."/>
            <person name="Edoardo P."/>
            <person name="Giuseppe L.R."/>
            <person name="Gasser R.B."/>
        </authorList>
    </citation>
    <scope>NUCLEOTIDE SEQUENCE [LARGE SCALE GENOMIC DNA]</scope>
    <source>
        <strain evidence="1">ISS417</strain>
    </source>
</reference>
<accession>A0A0V0TCM3</accession>
<name>A0A0V0TCM3_9BILA</name>
<dbReference type="AlphaFoldDB" id="A0A0V0TCM3"/>
<proteinExistence type="predicted"/>
<evidence type="ECO:0000313" key="1">
    <source>
        <dbReference type="EMBL" id="KRX36694.1"/>
    </source>
</evidence>
<dbReference type="OrthoDB" id="5914569at2759"/>
<gene>
    <name evidence="1" type="ORF">T05_5990</name>
</gene>
<sequence>MIAYIRTIHRPPHQVREKYGCFPIGSDDLKHIKKCTVLHSGCLIALKLLNNFGTQCHSADINAIFGYKQKLIRKTMNNE</sequence>